<dbReference type="PANTHER" id="PTHR33406">
    <property type="entry name" value="MEMBRANE PROTEIN MJ1562-RELATED"/>
    <property type="match status" value="1"/>
</dbReference>
<dbReference type="PROSITE" id="PS50156">
    <property type="entry name" value="SSD"/>
    <property type="match status" value="1"/>
</dbReference>
<keyword evidence="6 7" id="KW-0472">Membrane</keyword>
<evidence type="ECO:0000259" key="8">
    <source>
        <dbReference type="PROSITE" id="PS50156"/>
    </source>
</evidence>
<evidence type="ECO:0000256" key="2">
    <source>
        <dbReference type="ARBA" id="ARBA00010157"/>
    </source>
</evidence>
<evidence type="ECO:0000256" key="5">
    <source>
        <dbReference type="ARBA" id="ARBA00022989"/>
    </source>
</evidence>
<feature type="transmembrane region" description="Helical" evidence="7">
    <location>
        <begin position="585"/>
        <end position="607"/>
    </location>
</feature>
<dbReference type="SUPFAM" id="SSF82866">
    <property type="entry name" value="Multidrug efflux transporter AcrB transmembrane domain"/>
    <property type="match status" value="2"/>
</dbReference>
<keyword evidence="5 7" id="KW-1133">Transmembrane helix</keyword>
<feature type="transmembrane region" description="Helical" evidence="7">
    <location>
        <begin position="293"/>
        <end position="314"/>
    </location>
</feature>
<gene>
    <name evidence="9" type="ORF">ACFQ4Y_14805</name>
</gene>
<evidence type="ECO:0000256" key="6">
    <source>
        <dbReference type="ARBA" id="ARBA00023136"/>
    </source>
</evidence>
<dbReference type="InterPro" id="IPR050545">
    <property type="entry name" value="Mycobact_MmpL"/>
</dbReference>
<evidence type="ECO:0000313" key="10">
    <source>
        <dbReference type="Proteomes" id="UP001597282"/>
    </source>
</evidence>
<evidence type="ECO:0000313" key="9">
    <source>
        <dbReference type="EMBL" id="MFD1428175.1"/>
    </source>
</evidence>
<sequence>MKRWIQLLTSAVSSRKGAKVSLIVWLVAAILISGLSARANEYAVNVNGSDLPEQAKSVIAGKELKRYFPDEGGTPALLVFHHQDGLTSDDLKQVGEMSKYLHSDDAPDTIKEAPPYHQLPKPVQQSFLSKDKTTLILPVILKDGLEMSDINETITQLQEKGDSFLFGSTELKITGPAGIASDTIAIFSNADLVLLFSTIGLILILLIVIYRSPLLAVIPLLVSGIVYQVMDRFLGFAAKSGWFELDSQSVSIASILLFAALTDYSLLVFSRFREELKKRENKYDAMSEAMKQVWEPIFFSGGTVLAAMLVLFIADYKPYHSFAPVFSITMAIILVAGLTLVPSLFALFGRKAFWPSIPKVGDPKIKKDSFWSRVGRFVIRKPGIISIVMVAVLALFALNMTQTQYSFNLIKSFPEDMNSRVGFELLEDHYSKGDLAPTTLLLTGSENLRHKELLALRDCLENQEGVKRVSTDLEPAHGGTAAVMKNEEIVTEDGKATRIQLTFKDNPYDRSSLNYLESIQTHSDDILRKSGLSPENHTLQFAGETAKQVDVRELNESDTKWVILFITLLITLLLGVQTRSLVAPLYMIATILLSYGAAMGLSTFIFDKIFELPEMSYRIPLYTFVFLVALGVDYNIMLVSRIREENNHLELKEAISRGVSMTGGVISSAGVILAATFGVLMTQPILELFMFGFAVGLGILMDTFLVRGLLLPSVITLLGKISFWPSKVKVNEEV</sequence>
<keyword evidence="10" id="KW-1185">Reference proteome</keyword>
<comment type="subcellular location">
    <subcellularLocation>
        <location evidence="1">Cell membrane</location>
        <topology evidence="1">Multi-pass membrane protein</topology>
    </subcellularLocation>
</comment>
<keyword evidence="3" id="KW-1003">Cell membrane</keyword>
<keyword evidence="4 7" id="KW-0812">Transmembrane</keyword>
<dbReference type="RefSeq" id="WP_380166836.1">
    <property type="nucleotide sequence ID" value="NZ_JBHTNU010000019.1"/>
</dbReference>
<accession>A0ABW4CEG5</accession>
<feature type="transmembrane region" description="Helical" evidence="7">
    <location>
        <begin position="326"/>
        <end position="349"/>
    </location>
</feature>
<feature type="transmembrane region" description="Helical" evidence="7">
    <location>
        <begin position="214"/>
        <end position="230"/>
    </location>
</feature>
<protein>
    <submittedName>
        <fullName evidence="9">MMPL family transporter</fullName>
    </submittedName>
</protein>
<feature type="transmembrane region" description="Helical" evidence="7">
    <location>
        <begin position="192"/>
        <end position="209"/>
    </location>
</feature>
<dbReference type="EMBL" id="JBHTNU010000019">
    <property type="protein sequence ID" value="MFD1428175.1"/>
    <property type="molecule type" value="Genomic_DNA"/>
</dbReference>
<feature type="transmembrane region" description="Helical" evidence="7">
    <location>
        <begin position="659"/>
        <end position="682"/>
    </location>
</feature>
<feature type="transmembrane region" description="Helical" evidence="7">
    <location>
        <begin position="250"/>
        <end position="272"/>
    </location>
</feature>
<evidence type="ECO:0000256" key="1">
    <source>
        <dbReference type="ARBA" id="ARBA00004651"/>
    </source>
</evidence>
<evidence type="ECO:0000256" key="3">
    <source>
        <dbReference type="ARBA" id="ARBA00022475"/>
    </source>
</evidence>
<name>A0ABW4CEG5_9BACL</name>
<dbReference type="PANTHER" id="PTHR33406:SF6">
    <property type="entry name" value="MEMBRANE PROTEIN YDGH-RELATED"/>
    <property type="match status" value="1"/>
</dbReference>
<comment type="caution">
    <text evidence="9">The sequence shown here is derived from an EMBL/GenBank/DDBJ whole genome shotgun (WGS) entry which is preliminary data.</text>
</comment>
<dbReference type="Pfam" id="PF03176">
    <property type="entry name" value="MMPL"/>
    <property type="match status" value="2"/>
</dbReference>
<feature type="transmembrane region" description="Helical" evidence="7">
    <location>
        <begin position="619"/>
        <end position="638"/>
    </location>
</feature>
<feature type="transmembrane region" description="Helical" evidence="7">
    <location>
        <begin position="688"/>
        <end position="710"/>
    </location>
</feature>
<feature type="transmembrane region" description="Helical" evidence="7">
    <location>
        <begin position="561"/>
        <end position="578"/>
    </location>
</feature>
<feature type="transmembrane region" description="Helical" evidence="7">
    <location>
        <begin position="383"/>
        <end position="401"/>
    </location>
</feature>
<comment type="similarity">
    <text evidence="2">Belongs to the resistance-nodulation-cell division (RND) (TC 2.A.6) family. MmpL subfamily.</text>
</comment>
<evidence type="ECO:0000256" key="7">
    <source>
        <dbReference type="SAM" id="Phobius"/>
    </source>
</evidence>
<organism evidence="9 10">
    <name type="scientific">Kroppenstedtia sanguinis</name>
    <dbReference type="NCBI Taxonomy" id="1380684"/>
    <lineage>
        <taxon>Bacteria</taxon>
        <taxon>Bacillati</taxon>
        <taxon>Bacillota</taxon>
        <taxon>Bacilli</taxon>
        <taxon>Bacillales</taxon>
        <taxon>Thermoactinomycetaceae</taxon>
        <taxon>Kroppenstedtia</taxon>
    </lineage>
</organism>
<evidence type="ECO:0000256" key="4">
    <source>
        <dbReference type="ARBA" id="ARBA00022692"/>
    </source>
</evidence>
<dbReference type="Proteomes" id="UP001597282">
    <property type="component" value="Unassembled WGS sequence"/>
</dbReference>
<dbReference type="InterPro" id="IPR004869">
    <property type="entry name" value="MMPL_dom"/>
</dbReference>
<feature type="domain" description="SSD" evidence="8">
    <location>
        <begin position="588"/>
        <end position="716"/>
    </location>
</feature>
<reference evidence="10" key="1">
    <citation type="journal article" date="2019" name="Int. J. Syst. Evol. Microbiol.">
        <title>The Global Catalogue of Microorganisms (GCM) 10K type strain sequencing project: providing services to taxonomists for standard genome sequencing and annotation.</title>
        <authorList>
            <consortium name="The Broad Institute Genomics Platform"/>
            <consortium name="The Broad Institute Genome Sequencing Center for Infectious Disease"/>
            <person name="Wu L."/>
            <person name="Ma J."/>
        </authorList>
    </citation>
    <scope>NUCLEOTIDE SEQUENCE [LARGE SCALE GENOMIC DNA]</scope>
    <source>
        <strain evidence="10">S1</strain>
    </source>
</reference>
<dbReference type="InterPro" id="IPR000731">
    <property type="entry name" value="SSD"/>
</dbReference>
<proteinExistence type="inferred from homology"/>
<dbReference type="Gene3D" id="1.20.1640.10">
    <property type="entry name" value="Multidrug efflux transporter AcrB transmembrane domain"/>
    <property type="match status" value="2"/>
</dbReference>